<accession>A0A8S1EZV0</accession>
<sequence>MLESTLAAIIIFLVSSSGAAFNALAMLTVLRSPHLMNAFGALCFSHTIANFGTLLVFIVWVFPATLWQFDNTATLFGRILGQLQMLFWNACCYSHLAISFNRVISIAMPTKAPQLFAFRPTALVIGFIWTIAIAHITPYFWYTTCFAAYSPETWTWMWGNTLCGYVITIYTDYYTSVAIFAMMSSVDLITLTLLIAYHKRAASSSTASKSHRKMEIRFFMQSSLQGLIFFYEVFNFYYVTTLHTNRWFIFFTSTFAWMLCHCLDGLVVVIFHFRRRTIRRESKIASVATITIKSRIE</sequence>
<comment type="caution">
    <text evidence="7">The sequence shown here is derived from an EMBL/GenBank/DDBJ whole genome shotgun (WGS) entry which is preliminary data.</text>
</comment>
<dbReference type="GO" id="GO:0016020">
    <property type="term" value="C:membrane"/>
    <property type="evidence" value="ECO:0007669"/>
    <property type="project" value="UniProtKB-SubCell"/>
</dbReference>
<dbReference type="OrthoDB" id="5861546at2759"/>
<feature type="domain" description="G-protein coupled receptors family 1 profile" evidence="6">
    <location>
        <begin position="21"/>
        <end position="197"/>
    </location>
</feature>
<evidence type="ECO:0000313" key="7">
    <source>
        <dbReference type="EMBL" id="CAB3409259.1"/>
    </source>
</evidence>
<dbReference type="PANTHER" id="PTHR23017:SF3">
    <property type="entry name" value="G-PROTEIN COUPLED RECEPTORS FAMILY 1 PROFILE DOMAIN-CONTAINING PROTEIN"/>
    <property type="match status" value="1"/>
</dbReference>
<protein>
    <recommendedName>
        <fullName evidence="6">G-protein coupled receptors family 1 profile domain-containing protein</fullName>
    </recommendedName>
</protein>
<keyword evidence="8" id="KW-1185">Reference proteome</keyword>
<dbReference type="InterPro" id="IPR019430">
    <property type="entry name" value="7TM_GPCR_serpentine_rcpt_Srx"/>
</dbReference>
<gene>
    <name evidence="7" type="ORF">CBOVIS_LOCUS10935</name>
</gene>
<feature type="transmembrane region" description="Helical" evidence="5">
    <location>
        <begin position="173"/>
        <end position="197"/>
    </location>
</feature>
<dbReference type="EMBL" id="CADEPM010000008">
    <property type="protein sequence ID" value="CAB3409259.1"/>
    <property type="molecule type" value="Genomic_DNA"/>
</dbReference>
<organism evidence="7 8">
    <name type="scientific">Caenorhabditis bovis</name>
    <dbReference type="NCBI Taxonomy" id="2654633"/>
    <lineage>
        <taxon>Eukaryota</taxon>
        <taxon>Metazoa</taxon>
        <taxon>Ecdysozoa</taxon>
        <taxon>Nematoda</taxon>
        <taxon>Chromadorea</taxon>
        <taxon>Rhabditida</taxon>
        <taxon>Rhabditina</taxon>
        <taxon>Rhabditomorpha</taxon>
        <taxon>Rhabditoidea</taxon>
        <taxon>Rhabditidae</taxon>
        <taxon>Peloderinae</taxon>
        <taxon>Caenorhabditis</taxon>
    </lineage>
</organism>
<evidence type="ECO:0000256" key="1">
    <source>
        <dbReference type="ARBA" id="ARBA00004370"/>
    </source>
</evidence>
<feature type="transmembrane region" description="Helical" evidence="5">
    <location>
        <begin position="86"/>
        <end position="104"/>
    </location>
</feature>
<dbReference type="InterPro" id="IPR017452">
    <property type="entry name" value="GPCR_Rhodpsn_7TM"/>
</dbReference>
<feature type="transmembrane region" description="Helical" evidence="5">
    <location>
        <begin position="218"/>
        <end position="240"/>
    </location>
</feature>
<dbReference type="PANTHER" id="PTHR23017">
    <property type="entry name" value="SERPENTINE RECEPTOR, CLASS X"/>
    <property type="match status" value="1"/>
</dbReference>
<comment type="subcellular location">
    <subcellularLocation>
        <location evidence="1">Membrane</location>
    </subcellularLocation>
</comment>
<evidence type="ECO:0000256" key="3">
    <source>
        <dbReference type="ARBA" id="ARBA00022989"/>
    </source>
</evidence>
<dbReference type="CDD" id="cd00637">
    <property type="entry name" value="7tm_classA_rhodopsin-like"/>
    <property type="match status" value="1"/>
</dbReference>
<dbReference type="PROSITE" id="PS50262">
    <property type="entry name" value="G_PROTEIN_RECEP_F1_2"/>
    <property type="match status" value="1"/>
</dbReference>
<evidence type="ECO:0000256" key="5">
    <source>
        <dbReference type="SAM" id="Phobius"/>
    </source>
</evidence>
<feature type="transmembrane region" description="Helical" evidence="5">
    <location>
        <begin position="246"/>
        <end position="273"/>
    </location>
</feature>
<feature type="transmembrane region" description="Helical" evidence="5">
    <location>
        <begin position="6"/>
        <end position="30"/>
    </location>
</feature>
<keyword evidence="2 5" id="KW-0812">Transmembrane</keyword>
<dbReference type="Pfam" id="PF10328">
    <property type="entry name" value="7TM_GPCR_Srx"/>
    <property type="match status" value="1"/>
</dbReference>
<dbReference type="AlphaFoldDB" id="A0A8S1EZV0"/>
<proteinExistence type="predicted"/>
<evidence type="ECO:0000256" key="2">
    <source>
        <dbReference type="ARBA" id="ARBA00022692"/>
    </source>
</evidence>
<name>A0A8S1EZV0_9PELO</name>
<dbReference type="Gene3D" id="1.20.1070.10">
    <property type="entry name" value="Rhodopsin 7-helix transmembrane proteins"/>
    <property type="match status" value="1"/>
</dbReference>
<keyword evidence="4 5" id="KW-0472">Membrane</keyword>
<evidence type="ECO:0000256" key="4">
    <source>
        <dbReference type="ARBA" id="ARBA00023136"/>
    </source>
</evidence>
<feature type="transmembrane region" description="Helical" evidence="5">
    <location>
        <begin position="116"/>
        <end position="141"/>
    </location>
</feature>
<dbReference type="Proteomes" id="UP000494206">
    <property type="component" value="Unassembled WGS sequence"/>
</dbReference>
<evidence type="ECO:0000313" key="8">
    <source>
        <dbReference type="Proteomes" id="UP000494206"/>
    </source>
</evidence>
<keyword evidence="3 5" id="KW-1133">Transmembrane helix</keyword>
<feature type="transmembrane region" description="Helical" evidence="5">
    <location>
        <begin position="42"/>
        <end position="66"/>
    </location>
</feature>
<reference evidence="7 8" key="1">
    <citation type="submission" date="2020-04" db="EMBL/GenBank/DDBJ databases">
        <authorList>
            <person name="Laetsch R D."/>
            <person name="Stevens L."/>
            <person name="Kumar S."/>
            <person name="Blaxter L. M."/>
        </authorList>
    </citation>
    <scope>NUCLEOTIDE SEQUENCE [LARGE SCALE GENOMIC DNA]</scope>
</reference>
<dbReference type="SUPFAM" id="SSF81321">
    <property type="entry name" value="Family A G protein-coupled receptor-like"/>
    <property type="match status" value="1"/>
</dbReference>
<evidence type="ECO:0000259" key="6">
    <source>
        <dbReference type="PROSITE" id="PS50262"/>
    </source>
</evidence>